<dbReference type="Pfam" id="PF00005">
    <property type="entry name" value="ABC_tran"/>
    <property type="match status" value="1"/>
</dbReference>
<keyword evidence="2" id="KW-0813">Transport</keyword>
<dbReference type="CDD" id="cd03268">
    <property type="entry name" value="ABC_BcrA_bacitracin_resist"/>
    <property type="match status" value="1"/>
</dbReference>
<keyword evidence="7" id="KW-1185">Reference proteome</keyword>
<dbReference type="RefSeq" id="WP_120170533.1">
    <property type="nucleotide sequence ID" value="NZ_MCIB01000038.1"/>
</dbReference>
<accession>A0A419SV21</accession>
<dbReference type="SMART" id="SM00382">
    <property type="entry name" value="AAA"/>
    <property type="match status" value="1"/>
</dbReference>
<dbReference type="SUPFAM" id="SSF52540">
    <property type="entry name" value="P-loop containing nucleoside triphosphate hydrolases"/>
    <property type="match status" value="1"/>
</dbReference>
<dbReference type="Gene3D" id="3.40.50.300">
    <property type="entry name" value="P-loop containing nucleotide triphosphate hydrolases"/>
    <property type="match status" value="1"/>
</dbReference>
<comment type="caution">
    <text evidence="6">The sequence shown here is derived from an EMBL/GenBank/DDBJ whole genome shotgun (WGS) entry which is preliminary data.</text>
</comment>
<evidence type="ECO:0000256" key="2">
    <source>
        <dbReference type="ARBA" id="ARBA00022448"/>
    </source>
</evidence>
<evidence type="ECO:0000256" key="1">
    <source>
        <dbReference type="ARBA" id="ARBA00005417"/>
    </source>
</evidence>
<proteinExistence type="inferred from homology"/>
<dbReference type="InterPro" id="IPR017871">
    <property type="entry name" value="ABC_transporter-like_CS"/>
</dbReference>
<dbReference type="EMBL" id="MCIB01000038">
    <property type="protein sequence ID" value="RKD29070.1"/>
    <property type="molecule type" value="Genomic_DNA"/>
</dbReference>
<dbReference type="PROSITE" id="PS00211">
    <property type="entry name" value="ABC_TRANSPORTER_1"/>
    <property type="match status" value="1"/>
</dbReference>
<dbReference type="GO" id="GO:0016887">
    <property type="term" value="F:ATP hydrolysis activity"/>
    <property type="evidence" value="ECO:0007669"/>
    <property type="project" value="InterPro"/>
</dbReference>
<dbReference type="InterPro" id="IPR027417">
    <property type="entry name" value="P-loop_NTPase"/>
</dbReference>
<evidence type="ECO:0000313" key="7">
    <source>
        <dbReference type="Proteomes" id="UP000284177"/>
    </source>
</evidence>
<feature type="domain" description="ABC transporter" evidence="5">
    <location>
        <begin position="5"/>
        <end position="233"/>
    </location>
</feature>
<dbReference type="InterPro" id="IPR003593">
    <property type="entry name" value="AAA+_ATPase"/>
</dbReference>
<evidence type="ECO:0000256" key="4">
    <source>
        <dbReference type="ARBA" id="ARBA00022840"/>
    </source>
</evidence>
<dbReference type="PANTHER" id="PTHR43335:SF8">
    <property type="entry name" value="ABC TRANSPORTER, ATP-BINDING PROTEIN"/>
    <property type="match status" value="1"/>
</dbReference>
<dbReference type="GO" id="GO:0005524">
    <property type="term" value="F:ATP binding"/>
    <property type="evidence" value="ECO:0007669"/>
    <property type="project" value="UniProtKB-KW"/>
</dbReference>
<name>A0A419SV21_9FIRM</name>
<dbReference type="InterPro" id="IPR003439">
    <property type="entry name" value="ABC_transporter-like_ATP-bd"/>
</dbReference>
<dbReference type="Proteomes" id="UP000284177">
    <property type="component" value="Unassembled WGS sequence"/>
</dbReference>
<protein>
    <submittedName>
        <fullName evidence="6">Bacitracin ABC transporter ATP-binding protein</fullName>
    </submittedName>
</protein>
<evidence type="ECO:0000259" key="5">
    <source>
        <dbReference type="PROSITE" id="PS50893"/>
    </source>
</evidence>
<keyword evidence="4 6" id="KW-0067">ATP-binding</keyword>
<keyword evidence="3" id="KW-0547">Nucleotide-binding</keyword>
<dbReference type="OrthoDB" id="9809205at2"/>
<comment type="similarity">
    <text evidence="1">Belongs to the ABC transporter superfamily.</text>
</comment>
<gene>
    <name evidence="6" type="ORF">BET03_05850</name>
</gene>
<sequence length="306" mass="34387">MNAILKTHNLTKKYGNQLAVNSIDITVRSGEIYCFLGRNGAGKTTTIKMLLGLVEPTEGEIECFGQNLKRSKKDILKRIGSTIEAPGFYPNLTAYENLKINAKLIGIQKNSAIDEALETVGLLEEKNKLVKNFSLGMKQRLGIARAILHKPELLILDEPTNGLDPVGIKDTRRLIKSLAEKRDITIFMSSHILSEVEQLATTVGIIHEGKLLEEISFEKLRKKNRKYISLKVSNDSKATMILERKLNISDYEVHGENEIRIYSHYDKVGEINKTLIENQVLVTKLCLSEDNLEDYFTKLTGGISID</sequence>
<dbReference type="AlphaFoldDB" id="A0A419SV21"/>
<evidence type="ECO:0000256" key="3">
    <source>
        <dbReference type="ARBA" id="ARBA00022741"/>
    </source>
</evidence>
<dbReference type="PANTHER" id="PTHR43335">
    <property type="entry name" value="ABC TRANSPORTER, ATP-BINDING PROTEIN"/>
    <property type="match status" value="1"/>
</dbReference>
<reference evidence="6 7" key="1">
    <citation type="submission" date="2016-08" db="EMBL/GenBank/DDBJ databases">
        <title>Novel Firmicutes and Novel Genomes.</title>
        <authorList>
            <person name="Poppleton D.I."/>
            <person name="Gribaldo S."/>
        </authorList>
    </citation>
    <scope>NUCLEOTIDE SEQUENCE [LARGE SCALE GENOMIC DNA]</scope>
    <source>
        <strain evidence="6 7">CTT3</strain>
    </source>
</reference>
<evidence type="ECO:0000313" key="6">
    <source>
        <dbReference type="EMBL" id="RKD29070.1"/>
    </source>
</evidence>
<dbReference type="PROSITE" id="PS50893">
    <property type="entry name" value="ABC_TRANSPORTER_2"/>
    <property type="match status" value="1"/>
</dbReference>
<organism evidence="6 7">
    <name type="scientific">Thermohalobacter berrensis</name>
    <dbReference type="NCBI Taxonomy" id="99594"/>
    <lineage>
        <taxon>Bacteria</taxon>
        <taxon>Bacillati</taxon>
        <taxon>Bacillota</taxon>
        <taxon>Tissierellia</taxon>
        <taxon>Tissierellales</taxon>
        <taxon>Thermohalobacteraceae</taxon>
        <taxon>Thermohalobacter</taxon>
    </lineage>
</organism>